<accession>A0A5N6TSR3</accession>
<organism evidence="11 12">
    <name type="scientific">Aspergillus avenaceus</name>
    <dbReference type="NCBI Taxonomy" id="36643"/>
    <lineage>
        <taxon>Eukaryota</taxon>
        <taxon>Fungi</taxon>
        <taxon>Dikarya</taxon>
        <taxon>Ascomycota</taxon>
        <taxon>Pezizomycotina</taxon>
        <taxon>Eurotiomycetes</taxon>
        <taxon>Eurotiomycetidae</taxon>
        <taxon>Eurotiales</taxon>
        <taxon>Aspergillaceae</taxon>
        <taxon>Aspergillus</taxon>
        <taxon>Aspergillus subgen. Circumdati</taxon>
    </lineage>
</organism>
<keyword evidence="6 9" id="KW-0732">Signal</keyword>
<dbReference type="EMBL" id="ML742124">
    <property type="protein sequence ID" value="KAE8149395.1"/>
    <property type="molecule type" value="Genomic_DNA"/>
</dbReference>
<reference evidence="11 12" key="1">
    <citation type="submission" date="2019-04" db="EMBL/GenBank/DDBJ databases">
        <title>Friends and foes A comparative genomics study of 23 Aspergillus species from section Flavi.</title>
        <authorList>
            <consortium name="DOE Joint Genome Institute"/>
            <person name="Kjaerbolling I."/>
            <person name="Vesth T."/>
            <person name="Frisvad J.C."/>
            <person name="Nybo J.L."/>
            <person name="Theobald S."/>
            <person name="Kildgaard S."/>
            <person name="Isbrandt T."/>
            <person name="Kuo A."/>
            <person name="Sato A."/>
            <person name="Lyhne E.K."/>
            <person name="Kogle M.E."/>
            <person name="Wiebenga A."/>
            <person name="Kun R.S."/>
            <person name="Lubbers R.J."/>
            <person name="Makela M.R."/>
            <person name="Barry K."/>
            <person name="Chovatia M."/>
            <person name="Clum A."/>
            <person name="Daum C."/>
            <person name="Haridas S."/>
            <person name="He G."/>
            <person name="LaButti K."/>
            <person name="Lipzen A."/>
            <person name="Mondo S."/>
            <person name="Riley R."/>
            <person name="Salamov A."/>
            <person name="Simmons B.A."/>
            <person name="Magnuson J.K."/>
            <person name="Henrissat B."/>
            <person name="Mortensen U.H."/>
            <person name="Larsen T.O."/>
            <person name="Devries R.P."/>
            <person name="Grigoriev I.V."/>
            <person name="Machida M."/>
            <person name="Baker S.E."/>
            <person name="Andersen M.R."/>
        </authorList>
    </citation>
    <scope>NUCLEOTIDE SEQUENCE [LARGE SCALE GENOMIC DNA]</scope>
    <source>
        <strain evidence="11 12">IBT 18842</strain>
    </source>
</reference>
<sequence length="82" mass="8778">MKVSVSLGFSLVALVVGVFGQTPTACIQNCVQQAGICEGVNIPCFCQNETFQSRARSCIESECTAEELKTSEQLRDAVCGRS</sequence>
<proteinExistence type="inferred from homology"/>
<feature type="domain" description="CFEM" evidence="10">
    <location>
        <begin position="23"/>
        <end position="79"/>
    </location>
</feature>
<dbReference type="OrthoDB" id="4491970at2759"/>
<evidence type="ECO:0000259" key="10">
    <source>
        <dbReference type="Pfam" id="PF05730"/>
    </source>
</evidence>
<name>A0A5N6TSR3_ASPAV</name>
<dbReference type="GO" id="GO:0098552">
    <property type="term" value="C:side of membrane"/>
    <property type="evidence" value="ECO:0007669"/>
    <property type="project" value="UniProtKB-KW"/>
</dbReference>
<dbReference type="AlphaFoldDB" id="A0A5N6TSR3"/>
<keyword evidence="8" id="KW-0449">Lipoprotein</keyword>
<keyword evidence="7" id="KW-1015">Disulfide bond</keyword>
<evidence type="ECO:0000256" key="7">
    <source>
        <dbReference type="ARBA" id="ARBA00023157"/>
    </source>
</evidence>
<dbReference type="Proteomes" id="UP000325780">
    <property type="component" value="Unassembled WGS sequence"/>
</dbReference>
<keyword evidence="5" id="KW-0336">GPI-anchor</keyword>
<evidence type="ECO:0000256" key="9">
    <source>
        <dbReference type="SAM" id="SignalP"/>
    </source>
</evidence>
<dbReference type="Pfam" id="PF05730">
    <property type="entry name" value="CFEM"/>
    <property type="match status" value="1"/>
</dbReference>
<evidence type="ECO:0000256" key="6">
    <source>
        <dbReference type="ARBA" id="ARBA00022729"/>
    </source>
</evidence>
<gene>
    <name evidence="11" type="ORF">BDV25DRAFT_140843</name>
</gene>
<evidence type="ECO:0000256" key="8">
    <source>
        <dbReference type="ARBA" id="ARBA00023288"/>
    </source>
</evidence>
<evidence type="ECO:0000256" key="5">
    <source>
        <dbReference type="ARBA" id="ARBA00022622"/>
    </source>
</evidence>
<comment type="subcellular location">
    <subcellularLocation>
        <location evidence="1">Membrane</location>
        <topology evidence="1">Lipid-anchor</topology>
        <topology evidence="1">GPI-anchor</topology>
    </subcellularLocation>
    <subcellularLocation>
        <location evidence="2">Secreted</location>
    </subcellularLocation>
</comment>
<evidence type="ECO:0000313" key="12">
    <source>
        <dbReference type="Proteomes" id="UP000325780"/>
    </source>
</evidence>
<protein>
    <recommendedName>
        <fullName evidence="10">CFEM domain-containing protein</fullName>
    </recommendedName>
</protein>
<evidence type="ECO:0000256" key="1">
    <source>
        <dbReference type="ARBA" id="ARBA00004589"/>
    </source>
</evidence>
<feature type="signal peptide" evidence="9">
    <location>
        <begin position="1"/>
        <end position="20"/>
    </location>
</feature>
<dbReference type="GO" id="GO:0005576">
    <property type="term" value="C:extracellular region"/>
    <property type="evidence" value="ECO:0007669"/>
    <property type="project" value="UniProtKB-SubCell"/>
</dbReference>
<comment type="similarity">
    <text evidence="3">Belongs to the RBT5 family.</text>
</comment>
<evidence type="ECO:0000313" key="11">
    <source>
        <dbReference type="EMBL" id="KAE8149395.1"/>
    </source>
</evidence>
<feature type="chain" id="PRO_5024808831" description="CFEM domain-containing protein" evidence="9">
    <location>
        <begin position="21"/>
        <end position="82"/>
    </location>
</feature>
<keyword evidence="5" id="KW-0472">Membrane</keyword>
<evidence type="ECO:0000256" key="2">
    <source>
        <dbReference type="ARBA" id="ARBA00004613"/>
    </source>
</evidence>
<evidence type="ECO:0000256" key="3">
    <source>
        <dbReference type="ARBA" id="ARBA00010031"/>
    </source>
</evidence>
<evidence type="ECO:0000256" key="4">
    <source>
        <dbReference type="ARBA" id="ARBA00022525"/>
    </source>
</evidence>
<keyword evidence="4" id="KW-0964">Secreted</keyword>
<keyword evidence="5" id="KW-0325">Glycoprotein</keyword>
<keyword evidence="12" id="KW-1185">Reference proteome</keyword>
<dbReference type="InterPro" id="IPR008427">
    <property type="entry name" value="Extracellular_membr_CFEM_dom"/>
</dbReference>